<dbReference type="EMBL" id="KQ459598">
    <property type="protein sequence ID" value="KPI94487.1"/>
    <property type="molecule type" value="Genomic_DNA"/>
</dbReference>
<evidence type="ECO:0000313" key="2">
    <source>
        <dbReference type="EMBL" id="KPI94487.1"/>
    </source>
</evidence>
<sequence>MQTRLIDEPASTWYSSAPRMNASGTSTRKSTRRDSVPPPPLATYLTETLIQLLTSVMLCPRR</sequence>
<proteinExistence type="predicted"/>
<evidence type="ECO:0000313" key="3">
    <source>
        <dbReference type="Proteomes" id="UP000053268"/>
    </source>
</evidence>
<dbReference type="AlphaFoldDB" id="A0A194PME0"/>
<protein>
    <submittedName>
        <fullName evidence="2">Uncharacterized protein</fullName>
    </submittedName>
</protein>
<keyword evidence="3" id="KW-1185">Reference proteome</keyword>
<accession>A0A194PME0</accession>
<gene>
    <name evidence="2" type="ORF">RR46_05739</name>
</gene>
<dbReference type="Proteomes" id="UP000053268">
    <property type="component" value="Unassembled WGS sequence"/>
</dbReference>
<evidence type="ECO:0000256" key="1">
    <source>
        <dbReference type="SAM" id="MobiDB-lite"/>
    </source>
</evidence>
<feature type="region of interest" description="Disordered" evidence="1">
    <location>
        <begin position="1"/>
        <end position="40"/>
    </location>
</feature>
<name>A0A194PME0_PAPXU</name>
<reference evidence="2 3" key="1">
    <citation type="journal article" date="2015" name="Nat. Commun.">
        <title>Outbred genome sequencing and CRISPR/Cas9 gene editing in butterflies.</title>
        <authorList>
            <person name="Li X."/>
            <person name="Fan D."/>
            <person name="Zhang W."/>
            <person name="Liu G."/>
            <person name="Zhang L."/>
            <person name="Zhao L."/>
            <person name="Fang X."/>
            <person name="Chen L."/>
            <person name="Dong Y."/>
            <person name="Chen Y."/>
            <person name="Ding Y."/>
            <person name="Zhao R."/>
            <person name="Feng M."/>
            <person name="Zhu Y."/>
            <person name="Feng Y."/>
            <person name="Jiang X."/>
            <person name="Zhu D."/>
            <person name="Xiang H."/>
            <person name="Feng X."/>
            <person name="Li S."/>
            <person name="Wang J."/>
            <person name="Zhang G."/>
            <person name="Kronforst M.R."/>
            <person name="Wang W."/>
        </authorList>
    </citation>
    <scope>NUCLEOTIDE SEQUENCE [LARGE SCALE GENOMIC DNA]</scope>
    <source>
        <strain evidence="2">Ya'a_city_454_Px</strain>
        <tissue evidence="2">Whole body</tissue>
    </source>
</reference>
<organism evidence="2 3">
    <name type="scientific">Papilio xuthus</name>
    <name type="common">Asian swallowtail butterfly</name>
    <dbReference type="NCBI Taxonomy" id="66420"/>
    <lineage>
        <taxon>Eukaryota</taxon>
        <taxon>Metazoa</taxon>
        <taxon>Ecdysozoa</taxon>
        <taxon>Arthropoda</taxon>
        <taxon>Hexapoda</taxon>
        <taxon>Insecta</taxon>
        <taxon>Pterygota</taxon>
        <taxon>Neoptera</taxon>
        <taxon>Endopterygota</taxon>
        <taxon>Lepidoptera</taxon>
        <taxon>Glossata</taxon>
        <taxon>Ditrysia</taxon>
        <taxon>Papilionoidea</taxon>
        <taxon>Papilionidae</taxon>
        <taxon>Papilioninae</taxon>
        <taxon>Papilio</taxon>
    </lineage>
</organism>